<evidence type="ECO:0000259" key="6">
    <source>
        <dbReference type="PROSITE" id="PS51232"/>
    </source>
</evidence>
<evidence type="ECO:0000259" key="7">
    <source>
        <dbReference type="PROSITE" id="PS51444"/>
    </source>
</evidence>
<feature type="region of interest" description="Disordered" evidence="4">
    <location>
        <begin position="1"/>
        <end position="49"/>
    </location>
</feature>
<evidence type="ECO:0000256" key="4">
    <source>
        <dbReference type="SAM" id="MobiDB-lite"/>
    </source>
</evidence>
<feature type="compositionally biased region" description="Basic and acidic residues" evidence="4">
    <location>
        <begin position="1011"/>
        <end position="1022"/>
    </location>
</feature>
<dbReference type="SMART" id="SM01139">
    <property type="entry name" value="Drf_FH3"/>
    <property type="match status" value="1"/>
</dbReference>
<dbReference type="EMBL" id="JAIZAY010000015">
    <property type="protein sequence ID" value="KAJ8028208.1"/>
    <property type="molecule type" value="Genomic_DNA"/>
</dbReference>
<dbReference type="Pfam" id="PF06367">
    <property type="entry name" value="Drf_FH3"/>
    <property type="match status" value="1"/>
</dbReference>
<dbReference type="InterPro" id="IPR042201">
    <property type="entry name" value="FH2_Formin_sf"/>
</dbReference>
<proteinExistence type="inferred from homology"/>
<comment type="similarity">
    <text evidence="1">Belongs to the formin homology family. Diaphanous subfamily.</text>
</comment>
<dbReference type="InterPro" id="IPR051412">
    <property type="entry name" value="Formin_Homology_Diaphanous_sf"/>
</dbReference>
<feature type="domain" description="FH2" evidence="7">
    <location>
        <begin position="616"/>
        <end position="1015"/>
    </location>
</feature>
<feature type="compositionally biased region" description="Pro residues" evidence="4">
    <location>
        <begin position="517"/>
        <end position="591"/>
    </location>
</feature>
<organism evidence="8 9">
    <name type="scientific">Holothuria leucospilota</name>
    <name type="common">Black long sea cucumber</name>
    <name type="synonym">Mertensiothuria leucospilota</name>
    <dbReference type="NCBI Taxonomy" id="206669"/>
    <lineage>
        <taxon>Eukaryota</taxon>
        <taxon>Metazoa</taxon>
        <taxon>Echinodermata</taxon>
        <taxon>Eleutherozoa</taxon>
        <taxon>Echinozoa</taxon>
        <taxon>Holothuroidea</taxon>
        <taxon>Aspidochirotacea</taxon>
        <taxon>Aspidochirotida</taxon>
        <taxon>Holothuriidae</taxon>
        <taxon>Holothuria</taxon>
    </lineage>
</organism>
<dbReference type="Gene3D" id="6.10.30.30">
    <property type="match status" value="1"/>
</dbReference>
<dbReference type="SUPFAM" id="SSF101447">
    <property type="entry name" value="Formin homology 2 domain (FH2 domain)"/>
    <property type="match status" value="1"/>
</dbReference>
<dbReference type="InterPro" id="IPR011989">
    <property type="entry name" value="ARM-like"/>
</dbReference>
<dbReference type="PROSITE" id="PS51232">
    <property type="entry name" value="GBD_FH3"/>
    <property type="match status" value="1"/>
</dbReference>
<feature type="region of interest" description="Disordered" evidence="4">
    <location>
        <begin position="1011"/>
        <end position="1073"/>
    </location>
</feature>
<dbReference type="Gene3D" id="1.10.238.150">
    <property type="entry name" value="Formin, FH3 diaphanous domain"/>
    <property type="match status" value="1"/>
</dbReference>
<protein>
    <submittedName>
        <fullName evidence="8">Protein diaphanous-like 3</fullName>
    </submittedName>
</protein>
<dbReference type="PANTHER" id="PTHR45691:SF6">
    <property type="entry name" value="PROTEIN DIAPHANOUS"/>
    <property type="match status" value="1"/>
</dbReference>
<dbReference type="Pfam" id="PF06371">
    <property type="entry name" value="Drf_GBD"/>
    <property type="match status" value="1"/>
</dbReference>
<evidence type="ECO:0000256" key="2">
    <source>
        <dbReference type="ARBA" id="ARBA00023054"/>
    </source>
</evidence>
<dbReference type="Pfam" id="PF02181">
    <property type="entry name" value="FH2"/>
    <property type="match status" value="1"/>
</dbReference>
<dbReference type="PROSITE" id="PS51231">
    <property type="entry name" value="DAD"/>
    <property type="match status" value="1"/>
</dbReference>
<reference evidence="8" key="1">
    <citation type="submission" date="2021-10" db="EMBL/GenBank/DDBJ databases">
        <title>Tropical sea cucumber genome reveals ecological adaptation and Cuvierian tubules defense mechanism.</title>
        <authorList>
            <person name="Chen T."/>
        </authorList>
    </citation>
    <scope>NUCLEOTIDE SEQUENCE</scope>
    <source>
        <strain evidence="8">Nanhai2018</strain>
        <tissue evidence="8">Muscle</tissue>
    </source>
</reference>
<dbReference type="AlphaFoldDB" id="A0A9Q1BKC0"/>
<dbReference type="InterPro" id="IPR015425">
    <property type="entry name" value="FH2_Formin"/>
</dbReference>
<feature type="coiled-coil region" evidence="3">
    <location>
        <begin position="463"/>
        <end position="504"/>
    </location>
</feature>
<keyword evidence="9" id="KW-1185">Reference proteome</keyword>
<accession>A0A9Q1BKC0</accession>
<dbReference type="SMART" id="SM01140">
    <property type="entry name" value="Drf_GBD"/>
    <property type="match status" value="1"/>
</dbReference>
<name>A0A9Q1BKC0_HOLLE</name>
<feature type="region of interest" description="Disordered" evidence="4">
    <location>
        <begin position="511"/>
        <end position="610"/>
    </location>
</feature>
<dbReference type="GO" id="GO:0003779">
    <property type="term" value="F:actin binding"/>
    <property type="evidence" value="ECO:0007669"/>
    <property type="project" value="InterPro"/>
</dbReference>
<dbReference type="GO" id="GO:0030041">
    <property type="term" value="P:actin filament polymerization"/>
    <property type="evidence" value="ECO:0007669"/>
    <property type="project" value="TreeGrafter"/>
</dbReference>
<dbReference type="Proteomes" id="UP001152320">
    <property type="component" value="Chromosome 15"/>
</dbReference>
<dbReference type="OrthoDB" id="1104827at2759"/>
<feature type="region of interest" description="Disordered" evidence="4">
    <location>
        <begin position="670"/>
        <end position="695"/>
    </location>
</feature>
<dbReference type="PANTHER" id="PTHR45691">
    <property type="entry name" value="PROTEIN DIAPHANOUS"/>
    <property type="match status" value="1"/>
</dbReference>
<sequence length="1073" mass="120123">MSFAAALRRRPSFQFGRGSSKPSKQDKNHAGKSSKGVHPPVSETEVDALEDYERKLEESLTDQEVEATFEKMLEDMGLTGEKADPLRSRDIGSKRKMVVQYMKRAGTSLTGSGENDMRKPGDYILELKSTPPSDLNKLHSIVASLRVSLGSNPISWVQQFGDKGLDLLLQTLEGFTSREGSKSYEIRHECIKCLKAFMNNKYGIQTVLSRERALVYVAGALEPTHPNMMIDTMKLLAAVCFLPPDGHARVLSAITEVAESRVIPRFSPIIEALKQDSHPQGPQLMNTSMQLINALITNAEDLDFRLHLRNELFRTGMLDMLPELQNSDIEELKIQMNVFEDFREDDAEEFSQRFEGLKIEMDDAESCFNLLQQVHSDTPSEKDLLSILQHLLLVREDVHARPQYFRLIEECVSQIVLHKGGVDPDFRNRAKFPVEVDHLMEGMIEKAKFESMELKSGKLEKELEAELTLRQESEVKLEQANKKVREYEEKVKEMEEKLNMAKAGMVVSPVKPVQASPAPPPPPPPPPPPGGGAPPPPPPPPPPGGGPPPPPPPPPPPGGGPPPPPPPPGGGPPPPPPPPGGGPPPPPPPGGVPMFGGPGIGAPSPPTAVLPFGMKEKKKYVPATPMKRANWSKLGPRNLNKNSFWVKVREEQLENEDVMKELSLTFASKPAKKMGGGKGEGGETEEKKKKVKQAKVLDSKSAQNMAIFLGSLKASQDEFISKILEVDETFLDDAIITNFLKNMPEQEDITKVFELKAEQNDMIEAEQFCVKLGSIRRLVPRLNSMSFKMKFKEIVGDIKPDIVIGIKGCEELRNGKKFHRILELILLFGNYMNAGSRNERSLGFDLEYLTKLRNTKSVDNKITFLNFLAETVQKKFPDIADFADELTHVEKAARVSEDVVQGNLSGMEKQLNELETNLKVFKPSADNDKFKEVMDKFVVIAKEEYDTLKAMFAKMKDLFSELSEFFCFDKKKTSFEEFFQQIKTFLSDYLQSKEENQKRLEAEEKQKKLKEAKEKAAKEKQERKKNKQLLDMTMDGDQKGVMDNLLEALQSGQAFNRPDKAKKRTPRAGELWQ</sequence>
<dbReference type="InterPro" id="IPR016024">
    <property type="entry name" value="ARM-type_fold"/>
</dbReference>
<evidence type="ECO:0000259" key="5">
    <source>
        <dbReference type="PROSITE" id="PS51231"/>
    </source>
</evidence>
<dbReference type="PROSITE" id="PS51444">
    <property type="entry name" value="FH2"/>
    <property type="match status" value="1"/>
</dbReference>
<comment type="caution">
    <text evidence="8">The sequence shown here is derived from an EMBL/GenBank/DDBJ whole genome shotgun (WGS) entry which is preliminary data.</text>
</comment>
<dbReference type="GO" id="GO:0031267">
    <property type="term" value="F:small GTPase binding"/>
    <property type="evidence" value="ECO:0007669"/>
    <property type="project" value="InterPro"/>
</dbReference>
<dbReference type="SMART" id="SM00498">
    <property type="entry name" value="FH2"/>
    <property type="match status" value="1"/>
</dbReference>
<evidence type="ECO:0000256" key="1">
    <source>
        <dbReference type="ARBA" id="ARBA00008214"/>
    </source>
</evidence>
<dbReference type="InterPro" id="IPR014768">
    <property type="entry name" value="GBD/FH3_dom"/>
</dbReference>
<dbReference type="InterPro" id="IPR010472">
    <property type="entry name" value="FH3_dom"/>
</dbReference>
<keyword evidence="2 3" id="KW-0175">Coiled coil</keyword>
<dbReference type="Gene3D" id="1.20.58.630">
    <property type="match status" value="1"/>
</dbReference>
<dbReference type="InterPro" id="IPR044933">
    <property type="entry name" value="DIA_GBD_sf"/>
</dbReference>
<feature type="domain" description="GBD/FH3" evidence="6">
    <location>
        <begin position="57"/>
        <end position="423"/>
    </location>
</feature>
<dbReference type="Gene3D" id="1.10.20.40">
    <property type="entry name" value="Formin, diaphanous GTPase-binding domain"/>
    <property type="match status" value="1"/>
</dbReference>
<dbReference type="InterPro" id="IPR010473">
    <property type="entry name" value="GTPase-bd"/>
</dbReference>
<dbReference type="Gene3D" id="1.20.58.2220">
    <property type="entry name" value="Formin, FH2 domain"/>
    <property type="match status" value="1"/>
</dbReference>
<dbReference type="SUPFAM" id="SSF48371">
    <property type="entry name" value="ARM repeat"/>
    <property type="match status" value="1"/>
</dbReference>
<dbReference type="Gene3D" id="1.25.10.10">
    <property type="entry name" value="Leucine-rich Repeat Variant"/>
    <property type="match status" value="1"/>
</dbReference>
<evidence type="ECO:0000256" key="3">
    <source>
        <dbReference type="SAM" id="Coils"/>
    </source>
</evidence>
<evidence type="ECO:0000313" key="8">
    <source>
        <dbReference type="EMBL" id="KAJ8028208.1"/>
    </source>
</evidence>
<gene>
    <name evidence="8" type="ORF">HOLleu_30379</name>
</gene>
<evidence type="ECO:0000313" key="9">
    <source>
        <dbReference type="Proteomes" id="UP001152320"/>
    </source>
</evidence>
<dbReference type="GO" id="GO:0005884">
    <property type="term" value="C:actin filament"/>
    <property type="evidence" value="ECO:0007669"/>
    <property type="project" value="TreeGrafter"/>
</dbReference>
<dbReference type="InterPro" id="IPR014767">
    <property type="entry name" value="DAD_dom"/>
</dbReference>
<feature type="domain" description="DAD" evidence="5">
    <location>
        <begin position="1035"/>
        <end position="1066"/>
    </location>
</feature>